<dbReference type="EC" id="5.4.2.12" evidence="4"/>
<feature type="domain" description="Metalloenzyme" evidence="11">
    <location>
        <begin position="6"/>
        <end position="462"/>
    </location>
</feature>
<dbReference type="Pfam" id="PF06415">
    <property type="entry name" value="iPGM_N"/>
    <property type="match status" value="1"/>
</dbReference>
<comment type="pathway">
    <text evidence="2">Carbohydrate degradation; glycolysis; pyruvate from D-glyceraldehyde 3-phosphate: step 3/5.</text>
</comment>
<sequence>MTYPEKKICLVIVDGFGIPVQSRPVDPTKKVVYLNELIKKYPNCTLDASGESVGLPKNTMGNSEMGHLTIGTGRINLVGIEMINNAIKTGDFHKRLKQLFPRFTKRIHLIGLLSDGCVHSCTNHCTELNNYIRKELPDHKVFIHAISDGRDTEPCEFKKFFKKYNNIVSVCGRFYAMDSSNNLDRTKAAYMMMTKGEVKEFDINKNYSNSITDEYFDPILLKQETIEPDDTIIFFNIKANGMIQLVEKFQKTHRNIFTMTEYKKELGVFIFPHQRIHHSLSEILSSKYISHIHLAESEKFPFVTYYFNGMTYHINYGEQHIMVQSMTGGKLDQKPACAMKDVARKTIKVLDNNVGFIVLNFAGPDLVGHTGNFIATENSVSILDDQIKMVHEACEKNGYLMIITADHGNCENMRSGRGTCTTHSKSKVPFIITSNDYEIDKSLKNKGLKNIAPTILYLMKIDKPAEMTGKSLVKKLNK</sequence>
<accession>A0A1X0Q8X2</accession>
<evidence type="ECO:0000256" key="4">
    <source>
        <dbReference type="ARBA" id="ARBA00012026"/>
    </source>
</evidence>
<reference evidence="13 14" key="1">
    <citation type="journal article" date="2017" name="Environ. Microbiol.">
        <title>Decay of the glycolytic pathway and adaptation to intranuclear parasitism within Enterocytozoonidae microsporidia.</title>
        <authorList>
            <person name="Wiredu Boakye D."/>
            <person name="Jaroenlak P."/>
            <person name="Prachumwat A."/>
            <person name="Williams T.A."/>
            <person name="Bateman K.S."/>
            <person name="Itsathitphaisarn O."/>
            <person name="Sritunyalucksana K."/>
            <person name="Paszkiewicz K.H."/>
            <person name="Moore K.A."/>
            <person name="Stentiford G.D."/>
            <person name="Williams B.A."/>
        </authorList>
    </citation>
    <scope>NUCLEOTIDE SEQUENCE [LARGE SCALE GENOMIC DNA]</scope>
    <source>
        <strain evidence="13 14">GB1</strain>
    </source>
</reference>
<dbReference type="Gene3D" id="3.40.1450.10">
    <property type="entry name" value="BPG-independent phosphoglycerate mutase, domain B"/>
    <property type="match status" value="1"/>
</dbReference>
<dbReference type="InterPro" id="IPR017850">
    <property type="entry name" value="Alkaline_phosphatase_core_sf"/>
</dbReference>
<evidence type="ECO:0000256" key="7">
    <source>
        <dbReference type="ARBA" id="ARBA00023211"/>
    </source>
</evidence>
<dbReference type="AlphaFoldDB" id="A0A1X0Q8X2"/>
<evidence type="ECO:0000256" key="8">
    <source>
        <dbReference type="ARBA" id="ARBA00023235"/>
    </source>
</evidence>
<dbReference type="GO" id="GO:0004619">
    <property type="term" value="F:phosphoglycerate mutase activity"/>
    <property type="evidence" value="ECO:0007669"/>
    <property type="project" value="UniProtKB-EC"/>
</dbReference>
<gene>
    <name evidence="13" type="primary">GPMI</name>
    <name evidence="13" type="ORF">HERIO_1909</name>
</gene>
<evidence type="ECO:0000256" key="9">
    <source>
        <dbReference type="PIRSR" id="PIRSR001492-1"/>
    </source>
</evidence>
<keyword evidence="6" id="KW-0324">Glycolysis</keyword>
<dbReference type="InterPro" id="IPR011258">
    <property type="entry name" value="BPG-indep_PGM_N"/>
</dbReference>
<evidence type="ECO:0000259" key="12">
    <source>
        <dbReference type="Pfam" id="PF06415"/>
    </source>
</evidence>
<comment type="caution">
    <text evidence="13">The sequence shown here is derived from an EMBL/GenBank/DDBJ whole genome shotgun (WGS) entry which is preliminary data.</text>
</comment>
<dbReference type="SUPFAM" id="SSF53649">
    <property type="entry name" value="Alkaline phosphatase-like"/>
    <property type="match status" value="1"/>
</dbReference>
<dbReference type="PANTHER" id="PTHR31637:SF0">
    <property type="entry name" value="2,3-BISPHOSPHOGLYCERATE-INDEPENDENT PHOSPHOGLYCERATE MUTASE"/>
    <property type="match status" value="1"/>
</dbReference>
<dbReference type="SUPFAM" id="SSF64158">
    <property type="entry name" value="2,3-Bisphosphoglycerate-independent phosphoglycerate mutase, substrate-binding domain"/>
    <property type="match status" value="1"/>
</dbReference>
<organism evidence="13 14">
    <name type="scientific">Hepatospora eriocheir</name>
    <dbReference type="NCBI Taxonomy" id="1081669"/>
    <lineage>
        <taxon>Eukaryota</taxon>
        <taxon>Fungi</taxon>
        <taxon>Fungi incertae sedis</taxon>
        <taxon>Microsporidia</taxon>
        <taxon>Hepatosporidae</taxon>
        <taxon>Hepatospora</taxon>
    </lineage>
</organism>
<evidence type="ECO:0000256" key="2">
    <source>
        <dbReference type="ARBA" id="ARBA00004798"/>
    </source>
</evidence>
<dbReference type="EMBL" id="LVKB01000124">
    <property type="protein sequence ID" value="ORD96143.1"/>
    <property type="molecule type" value="Genomic_DNA"/>
</dbReference>
<dbReference type="Proteomes" id="UP000192356">
    <property type="component" value="Unassembled WGS sequence"/>
</dbReference>
<dbReference type="VEuPathDB" id="MicrosporidiaDB:A0H76_1326"/>
<evidence type="ECO:0000313" key="13">
    <source>
        <dbReference type="EMBL" id="ORD96143.1"/>
    </source>
</evidence>
<evidence type="ECO:0000259" key="11">
    <source>
        <dbReference type="Pfam" id="PF01676"/>
    </source>
</evidence>
<proteinExistence type="inferred from homology"/>
<feature type="binding site" evidence="10">
    <location>
        <position position="369"/>
    </location>
    <ligand>
        <name>Mn(2+)</name>
        <dbReference type="ChEBI" id="CHEBI:29035"/>
        <label>1</label>
    </ligand>
</feature>
<feature type="active site" description="Phosphoserine intermediate" evidence="9">
    <location>
        <position position="63"/>
    </location>
</feature>
<feature type="binding site" evidence="10">
    <location>
        <position position="14"/>
    </location>
    <ligand>
        <name>Mn(2+)</name>
        <dbReference type="ChEBI" id="CHEBI:29035"/>
        <label>2</label>
    </ligand>
</feature>
<feature type="binding site" evidence="10">
    <location>
        <position position="406"/>
    </location>
    <ligand>
        <name>Mn(2+)</name>
        <dbReference type="ChEBI" id="CHEBI:29035"/>
        <label>2</label>
    </ligand>
</feature>
<evidence type="ECO:0000256" key="3">
    <source>
        <dbReference type="ARBA" id="ARBA00008819"/>
    </source>
</evidence>
<dbReference type="PIRSF" id="PIRSF001492">
    <property type="entry name" value="IPGAM"/>
    <property type="match status" value="1"/>
</dbReference>
<dbReference type="InterPro" id="IPR036646">
    <property type="entry name" value="PGAM_B_sf"/>
</dbReference>
<feature type="binding site" evidence="10">
    <location>
        <position position="423"/>
    </location>
    <ligand>
        <name>Mn(2+)</name>
        <dbReference type="ChEBI" id="CHEBI:29035"/>
        <label>1</label>
    </ligand>
</feature>
<feature type="domain" description="BPG-independent PGAM N-terminal" evidence="12">
    <location>
        <begin position="83"/>
        <end position="263"/>
    </location>
</feature>
<comment type="cofactor">
    <cofactor evidence="1">
        <name>Mn(2+)</name>
        <dbReference type="ChEBI" id="CHEBI:29035"/>
    </cofactor>
</comment>
<dbReference type="InterPro" id="IPR006124">
    <property type="entry name" value="Metalloenzyme"/>
</dbReference>
<evidence type="ECO:0000256" key="10">
    <source>
        <dbReference type="PIRSR" id="PIRSR001492-3"/>
    </source>
</evidence>
<dbReference type="Pfam" id="PF01676">
    <property type="entry name" value="Metalloenzyme"/>
    <property type="match status" value="1"/>
</dbReference>
<dbReference type="GO" id="GO:0005829">
    <property type="term" value="C:cytosol"/>
    <property type="evidence" value="ECO:0007669"/>
    <property type="project" value="TreeGrafter"/>
</dbReference>
<comment type="similarity">
    <text evidence="3">Belongs to the BPG-independent phosphoglycerate mutase family.</text>
</comment>
<evidence type="ECO:0000256" key="1">
    <source>
        <dbReference type="ARBA" id="ARBA00001936"/>
    </source>
</evidence>
<keyword evidence="7 10" id="KW-0464">Manganese</keyword>
<feature type="binding site" evidence="10">
    <location>
        <position position="63"/>
    </location>
    <ligand>
        <name>Mn(2+)</name>
        <dbReference type="ChEBI" id="CHEBI:29035"/>
        <label>2</label>
    </ligand>
</feature>
<dbReference type="GO" id="GO:0006007">
    <property type="term" value="P:glucose catabolic process"/>
    <property type="evidence" value="ECO:0007669"/>
    <property type="project" value="InterPro"/>
</dbReference>
<protein>
    <recommendedName>
        <fullName evidence="4">phosphoglycerate mutase (2,3-diphosphoglycerate-independent)</fullName>
        <ecNumber evidence="4">5.4.2.12</ecNumber>
    </recommendedName>
</protein>
<evidence type="ECO:0000313" key="14">
    <source>
        <dbReference type="Proteomes" id="UP000192356"/>
    </source>
</evidence>
<dbReference type="GO" id="GO:0006096">
    <property type="term" value="P:glycolytic process"/>
    <property type="evidence" value="ECO:0007669"/>
    <property type="project" value="UniProtKB-UniPathway"/>
</dbReference>
<dbReference type="Gene3D" id="3.40.720.10">
    <property type="entry name" value="Alkaline Phosphatase, subunit A"/>
    <property type="match status" value="1"/>
</dbReference>
<keyword evidence="8" id="KW-0413">Isomerase</keyword>
<keyword evidence="14" id="KW-1185">Reference proteome</keyword>
<evidence type="ECO:0000256" key="5">
    <source>
        <dbReference type="ARBA" id="ARBA00022723"/>
    </source>
</evidence>
<dbReference type="VEuPathDB" id="MicrosporidiaDB:HERIO_1909"/>
<dbReference type="InterPro" id="IPR005995">
    <property type="entry name" value="Pgm_bpd_ind"/>
</dbReference>
<dbReference type="GO" id="GO:0030145">
    <property type="term" value="F:manganese ion binding"/>
    <property type="evidence" value="ECO:0007669"/>
    <property type="project" value="InterPro"/>
</dbReference>
<name>A0A1X0Q8X2_9MICR</name>
<dbReference type="NCBIfam" id="TIGR01307">
    <property type="entry name" value="pgm_bpd_ind"/>
    <property type="match status" value="1"/>
</dbReference>
<evidence type="ECO:0000256" key="6">
    <source>
        <dbReference type="ARBA" id="ARBA00023152"/>
    </source>
</evidence>
<dbReference type="OrthoDB" id="1886626at2759"/>
<feature type="binding site" evidence="10">
    <location>
        <position position="407"/>
    </location>
    <ligand>
        <name>Mn(2+)</name>
        <dbReference type="ChEBI" id="CHEBI:29035"/>
        <label>2</label>
    </ligand>
</feature>
<dbReference type="UniPathway" id="UPA00109">
    <property type="reaction ID" value="UER00186"/>
</dbReference>
<feature type="binding site" evidence="10">
    <location>
        <position position="365"/>
    </location>
    <ligand>
        <name>Mn(2+)</name>
        <dbReference type="ChEBI" id="CHEBI:29035"/>
        <label>1</label>
    </ligand>
</feature>
<keyword evidence="5 10" id="KW-0479">Metal-binding</keyword>
<dbReference type="PANTHER" id="PTHR31637">
    <property type="entry name" value="2,3-BISPHOSPHOGLYCERATE-INDEPENDENT PHOSPHOGLYCERATE MUTASE"/>
    <property type="match status" value="1"/>
</dbReference>